<dbReference type="PROSITE" id="PS51257">
    <property type="entry name" value="PROKAR_LIPOPROTEIN"/>
    <property type="match status" value="1"/>
</dbReference>
<dbReference type="GeneID" id="78062180"/>
<dbReference type="EMBL" id="CP009976">
    <property type="protein sequence ID" value="AIZ42897.1"/>
    <property type="molecule type" value="Genomic_DNA"/>
</dbReference>
<dbReference type="KEGG" id="cbat:M666_15770"/>
<evidence type="ECO:0000313" key="1">
    <source>
        <dbReference type="EMBL" id="AIZ42897.1"/>
    </source>
</evidence>
<gene>
    <name evidence="1" type="ORF">M666_15770</name>
</gene>
<dbReference type="AlphaFoldDB" id="A0AAU8RHP5"/>
<dbReference type="RefSeq" id="WP_029446621.1">
    <property type="nucleotide sequence ID" value="NZ_CP009976.1"/>
</dbReference>
<protein>
    <recommendedName>
        <fullName evidence="3">Fibronectin type-III domain-containing protein</fullName>
    </recommendedName>
</protein>
<evidence type="ECO:0008006" key="3">
    <source>
        <dbReference type="Google" id="ProtNLM"/>
    </source>
</evidence>
<reference evidence="1 2" key="1">
    <citation type="journal article" date="2014" name="Environ. Microbiol.">
        <title>Contrasting genomic patterns and infection strategies of two co-existing Bacteroidetes podovirus genera.</title>
        <authorList>
            <person name="Holmfeldt K."/>
            <person name="Howard-Varona C."/>
            <person name="Solonenko N."/>
            <person name="Sullivan M.B."/>
        </authorList>
    </citation>
    <scope>NUCLEOTIDE SEQUENCE [LARGE SCALE GENOMIC DNA]</scope>
    <source>
        <strain evidence="1 2">18</strain>
    </source>
</reference>
<sequence length="229" mass="25581">MKKYLLTLIIVLVFGCKKSDDASPIVEPETLNTAPTVPVKTYPTNGLLCTENPLEFKWNSATDKEGDVISYELEIASDAGFNNIIERVTINSTSKILVLEKGIELNWRLRSKDTQNEVSPYSPNWKFYTEGDGVINYVPFTPSLIAPILDTKVSGSMAKLEWSSSDVDNDSLSYDIYFGETTPPALFDENITNTSYEININPNQTNYWKIIVKDGKGGEAIGAIWKFKS</sequence>
<proteinExistence type="predicted"/>
<dbReference type="InterPro" id="IPR013783">
    <property type="entry name" value="Ig-like_fold"/>
</dbReference>
<name>A0AAU8RHP5_9FLAO</name>
<organism evidence="1 2">
    <name type="scientific">Cellulophaga baltica 18</name>
    <dbReference type="NCBI Taxonomy" id="1348584"/>
    <lineage>
        <taxon>Bacteria</taxon>
        <taxon>Pseudomonadati</taxon>
        <taxon>Bacteroidota</taxon>
        <taxon>Flavobacteriia</taxon>
        <taxon>Flavobacteriales</taxon>
        <taxon>Flavobacteriaceae</taxon>
        <taxon>Cellulophaga</taxon>
    </lineage>
</organism>
<dbReference type="Gene3D" id="2.60.40.10">
    <property type="entry name" value="Immunoglobulins"/>
    <property type="match status" value="1"/>
</dbReference>
<dbReference type="Proteomes" id="UP000030786">
    <property type="component" value="Chromosome"/>
</dbReference>
<accession>A0AAU8RHP5</accession>
<evidence type="ECO:0000313" key="2">
    <source>
        <dbReference type="Proteomes" id="UP000030786"/>
    </source>
</evidence>